<comment type="caution">
    <text evidence="3">The sequence shown here is derived from an EMBL/GenBank/DDBJ whole genome shotgun (WGS) entry which is preliminary data.</text>
</comment>
<dbReference type="PROSITE" id="PS51257">
    <property type="entry name" value="PROKAR_LIPOPROTEIN"/>
    <property type="match status" value="1"/>
</dbReference>
<dbReference type="Proteomes" id="UP001259982">
    <property type="component" value="Unassembled WGS sequence"/>
</dbReference>
<accession>A0ABU3B9N9</accession>
<evidence type="ECO:0000313" key="4">
    <source>
        <dbReference type="Proteomes" id="UP001259982"/>
    </source>
</evidence>
<feature type="coiled-coil region" evidence="1">
    <location>
        <begin position="122"/>
        <end position="159"/>
    </location>
</feature>
<gene>
    <name evidence="3" type="ORF">RM531_05745</name>
</gene>
<sequence>MRAGGGLAAIILLATLAGCAALQPQSTDPAPPDLVAYAEQLAAANTDRREAALNAAREQWREQPDPVSIARLGLAEGQWGHPGADAAAAADHIEQALNDPAADWAPSVRGFLSVRAATLRHIASLEQAQRDARGERDELAEALDEARRKLDAITNIERDLGEAP</sequence>
<dbReference type="RefSeq" id="WP_311657962.1">
    <property type="nucleotide sequence ID" value="NZ_JAVRHY010000004.1"/>
</dbReference>
<proteinExistence type="predicted"/>
<keyword evidence="4" id="KW-1185">Reference proteome</keyword>
<keyword evidence="2" id="KW-0732">Signal</keyword>
<evidence type="ECO:0000256" key="2">
    <source>
        <dbReference type="SAM" id="SignalP"/>
    </source>
</evidence>
<reference evidence="3 4" key="1">
    <citation type="submission" date="2023-09" db="EMBL/GenBank/DDBJ databases">
        <authorList>
            <person name="Rey-Velasco X."/>
        </authorList>
    </citation>
    <scope>NUCLEOTIDE SEQUENCE [LARGE SCALE GENOMIC DNA]</scope>
    <source>
        <strain evidence="3 4">P385</strain>
    </source>
</reference>
<evidence type="ECO:0000313" key="3">
    <source>
        <dbReference type="EMBL" id="MDT0617968.1"/>
    </source>
</evidence>
<evidence type="ECO:0008006" key="5">
    <source>
        <dbReference type="Google" id="ProtNLM"/>
    </source>
</evidence>
<feature type="signal peptide" evidence="2">
    <location>
        <begin position="1"/>
        <end position="20"/>
    </location>
</feature>
<feature type="chain" id="PRO_5047061291" description="Lipoprotein" evidence="2">
    <location>
        <begin position="21"/>
        <end position="164"/>
    </location>
</feature>
<organism evidence="3 4">
    <name type="scientific">Spectribacter acetivorans</name>
    <dbReference type="NCBI Taxonomy" id="3075603"/>
    <lineage>
        <taxon>Bacteria</taxon>
        <taxon>Pseudomonadati</taxon>
        <taxon>Pseudomonadota</taxon>
        <taxon>Gammaproteobacteria</taxon>
        <taxon>Salinisphaerales</taxon>
        <taxon>Salinisphaeraceae</taxon>
        <taxon>Spectribacter</taxon>
    </lineage>
</organism>
<protein>
    <recommendedName>
        <fullName evidence="5">Lipoprotein</fullName>
    </recommendedName>
</protein>
<keyword evidence="1" id="KW-0175">Coiled coil</keyword>
<evidence type="ECO:0000256" key="1">
    <source>
        <dbReference type="SAM" id="Coils"/>
    </source>
</evidence>
<name>A0ABU3B9N9_9GAMM</name>
<dbReference type="EMBL" id="JAVRHY010000004">
    <property type="protein sequence ID" value="MDT0617968.1"/>
    <property type="molecule type" value="Genomic_DNA"/>
</dbReference>